<feature type="region of interest" description="Disordered" evidence="10">
    <location>
        <begin position="40"/>
        <end position="68"/>
    </location>
</feature>
<keyword evidence="8 12" id="KW-0675">Receptor</keyword>
<dbReference type="GO" id="GO:0007169">
    <property type="term" value="P:cell surface receptor protein tyrosine kinase signaling pathway"/>
    <property type="evidence" value="ECO:0007669"/>
    <property type="project" value="TreeGrafter"/>
</dbReference>
<dbReference type="Gene3D" id="3.30.200.20">
    <property type="entry name" value="Phosphorylase Kinase, domain 1"/>
    <property type="match status" value="1"/>
</dbReference>
<evidence type="ECO:0000256" key="6">
    <source>
        <dbReference type="ARBA" id="ARBA00022989"/>
    </source>
</evidence>
<keyword evidence="7" id="KW-0472">Membrane</keyword>
<gene>
    <name evidence="12" type="ORF">GBAR_LOCUS17862</name>
</gene>
<evidence type="ECO:0000256" key="8">
    <source>
        <dbReference type="ARBA" id="ARBA00023170"/>
    </source>
</evidence>
<dbReference type="Proteomes" id="UP001174909">
    <property type="component" value="Unassembled WGS sequence"/>
</dbReference>
<dbReference type="InterPro" id="IPR050122">
    <property type="entry name" value="RTK"/>
</dbReference>
<dbReference type="PRINTS" id="PR00109">
    <property type="entry name" value="TYRKINASE"/>
</dbReference>
<proteinExistence type="predicted"/>
<evidence type="ECO:0000256" key="4">
    <source>
        <dbReference type="ARBA" id="ARBA00022741"/>
    </source>
</evidence>
<evidence type="ECO:0000256" key="7">
    <source>
        <dbReference type="ARBA" id="ARBA00023136"/>
    </source>
</evidence>
<evidence type="ECO:0000259" key="11">
    <source>
        <dbReference type="PROSITE" id="PS50011"/>
    </source>
</evidence>
<evidence type="ECO:0000256" key="1">
    <source>
        <dbReference type="ARBA" id="ARBA00004167"/>
    </source>
</evidence>
<dbReference type="Pfam" id="PF07714">
    <property type="entry name" value="PK_Tyr_Ser-Thr"/>
    <property type="match status" value="1"/>
</dbReference>
<feature type="compositionally biased region" description="Basic and acidic residues" evidence="10">
    <location>
        <begin position="408"/>
        <end position="426"/>
    </location>
</feature>
<dbReference type="GO" id="GO:0005886">
    <property type="term" value="C:plasma membrane"/>
    <property type="evidence" value="ECO:0007669"/>
    <property type="project" value="TreeGrafter"/>
</dbReference>
<dbReference type="GO" id="GO:0004714">
    <property type="term" value="F:transmembrane receptor protein tyrosine kinase activity"/>
    <property type="evidence" value="ECO:0007669"/>
    <property type="project" value="TreeGrafter"/>
</dbReference>
<dbReference type="AlphaFoldDB" id="A0AA35SJY4"/>
<dbReference type="GO" id="GO:0005524">
    <property type="term" value="F:ATP binding"/>
    <property type="evidence" value="ECO:0007669"/>
    <property type="project" value="UniProtKB-UniRule"/>
</dbReference>
<evidence type="ECO:0000256" key="2">
    <source>
        <dbReference type="ARBA" id="ARBA00022692"/>
    </source>
</evidence>
<evidence type="ECO:0000256" key="5">
    <source>
        <dbReference type="ARBA" id="ARBA00022840"/>
    </source>
</evidence>
<feature type="binding site" evidence="9">
    <location>
        <position position="143"/>
    </location>
    <ligand>
        <name>ATP</name>
        <dbReference type="ChEBI" id="CHEBI:30616"/>
    </ligand>
</feature>
<keyword evidence="2" id="KW-0812">Transmembrane</keyword>
<dbReference type="PANTHER" id="PTHR24416:SF550">
    <property type="entry name" value="FIBROBLAST GROWTH FACTOR RECEPTOR HOMOLOG 1-RELATED"/>
    <property type="match status" value="1"/>
</dbReference>
<dbReference type="GO" id="GO:0043235">
    <property type="term" value="C:receptor complex"/>
    <property type="evidence" value="ECO:0007669"/>
    <property type="project" value="TreeGrafter"/>
</dbReference>
<dbReference type="InterPro" id="IPR011009">
    <property type="entry name" value="Kinase-like_dom_sf"/>
</dbReference>
<dbReference type="InterPro" id="IPR017441">
    <property type="entry name" value="Protein_kinase_ATP_BS"/>
</dbReference>
<sequence length="426" mass="47949">MVVVGVILLKLVLSRRSKKRQMERMQLDILAVPGYDAPIEASHNTETTGSREVEPAEKGEALRASDNTYSQPVSVRAAKDLLSPHQASRSGARIPSCHMRELSRGHFLIKSEDVVLLDSIGEGEFGIVYRARIGLSKRQVAVKTLKGNFDQEDVERFVEESLKMSRFKHAHVMGLIGVCLDAGSAPFIIMPYMANGSLLKYLKRERKNVVLLEETDEDEVKEVRKRLMVMCLQIASGMEYLASNKIDTHFQIKITDFGLSEDVFERNYFRQDSGCGEVVKLPVKWMAPESLNDRHFSEKSDVWSYGVTMWEVFSGGKAPYPATDLLTLMQSLEQGHPMPQPYNAACSEEIFGIMGQCWQMEPRDRPTFKEICSTLSKFIECEAGYLQFGFSPFTDGGEGGGGEVEGGEEGRRNNEDEKEEKEKEFI</sequence>
<dbReference type="SUPFAM" id="SSF56112">
    <property type="entry name" value="Protein kinase-like (PK-like)"/>
    <property type="match status" value="1"/>
</dbReference>
<reference evidence="12" key="1">
    <citation type="submission" date="2023-03" db="EMBL/GenBank/DDBJ databases">
        <authorList>
            <person name="Steffen K."/>
            <person name="Cardenas P."/>
        </authorList>
    </citation>
    <scope>NUCLEOTIDE SEQUENCE</scope>
</reference>
<keyword evidence="12" id="KW-0418">Kinase</keyword>
<comment type="caution">
    <text evidence="12">The sequence shown here is derived from an EMBL/GenBank/DDBJ whole genome shotgun (WGS) entry which is preliminary data.</text>
</comment>
<keyword evidence="13" id="KW-1185">Reference proteome</keyword>
<feature type="region of interest" description="Disordered" evidence="10">
    <location>
        <begin position="392"/>
        <end position="426"/>
    </location>
</feature>
<evidence type="ECO:0000313" key="13">
    <source>
        <dbReference type="Proteomes" id="UP001174909"/>
    </source>
</evidence>
<accession>A0AA35SJY4</accession>
<dbReference type="PROSITE" id="PS00107">
    <property type="entry name" value="PROTEIN_KINASE_ATP"/>
    <property type="match status" value="1"/>
</dbReference>
<keyword evidence="5 9" id="KW-0067">ATP-binding</keyword>
<keyword evidence="12" id="KW-0808">Transferase</keyword>
<feature type="domain" description="Protein kinase" evidence="11">
    <location>
        <begin position="114"/>
        <end position="379"/>
    </location>
</feature>
<dbReference type="InterPro" id="IPR001245">
    <property type="entry name" value="Ser-Thr/Tyr_kinase_cat_dom"/>
</dbReference>
<dbReference type="InterPro" id="IPR000719">
    <property type="entry name" value="Prot_kinase_dom"/>
</dbReference>
<feature type="compositionally biased region" description="Basic and acidic residues" evidence="10">
    <location>
        <begin position="49"/>
        <end position="63"/>
    </location>
</feature>
<evidence type="ECO:0000313" key="12">
    <source>
        <dbReference type="EMBL" id="CAI8031475.1"/>
    </source>
</evidence>
<dbReference type="Gene3D" id="1.10.510.10">
    <property type="entry name" value="Transferase(Phosphotransferase) domain 1"/>
    <property type="match status" value="1"/>
</dbReference>
<comment type="subcellular location">
    <subcellularLocation>
        <location evidence="1">Membrane</location>
        <topology evidence="1">Single-pass membrane protein</topology>
    </subcellularLocation>
</comment>
<keyword evidence="4 9" id="KW-0547">Nucleotide-binding</keyword>
<organism evidence="12 13">
    <name type="scientific">Geodia barretti</name>
    <name type="common">Barrett's horny sponge</name>
    <dbReference type="NCBI Taxonomy" id="519541"/>
    <lineage>
        <taxon>Eukaryota</taxon>
        <taxon>Metazoa</taxon>
        <taxon>Porifera</taxon>
        <taxon>Demospongiae</taxon>
        <taxon>Heteroscleromorpha</taxon>
        <taxon>Tetractinellida</taxon>
        <taxon>Astrophorina</taxon>
        <taxon>Geodiidae</taxon>
        <taxon>Geodia</taxon>
    </lineage>
</organism>
<evidence type="ECO:0000256" key="10">
    <source>
        <dbReference type="SAM" id="MobiDB-lite"/>
    </source>
</evidence>
<evidence type="ECO:0000256" key="9">
    <source>
        <dbReference type="PROSITE-ProRule" id="PRU10141"/>
    </source>
</evidence>
<dbReference type="EMBL" id="CASHTH010002539">
    <property type="protein sequence ID" value="CAI8031475.1"/>
    <property type="molecule type" value="Genomic_DNA"/>
</dbReference>
<name>A0AA35SJY4_GEOBA</name>
<dbReference type="CDD" id="cd00192">
    <property type="entry name" value="PTKc"/>
    <property type="match status" value="1"/>
</dbReference>
<dbReference type="PROSITE" id="PS50011">
    <property type="entry name" value="PROTEIN_KINASE_DOM"/>
    <property type="match status" value="1"/>
</dbReference>
<keyword evidence="3" id="KW-0732">Signal</keyword>
<dbReference type="PANTHER" id="PTHR24416">
    <property type="entry name" value="TYROSINE-PROTEIN KINASE RECEPTOR"/>
    <property type="match status" value="1"/>
</dbReference>
<protein>
    <submittedName>
        <fullName evidence="12">Tyrosine-protein kinase receptor torso</fullName>
    </submittedName>
</protein>
<evidence type="ECO:0000256" key="3">
    <source>
        <dbReference type="ARBA" id="ARBA00022729"/>
    </source>
</evidence>
<keyword evidence="6" id="KW-1133">Transmembrane helix</keyword>